<dbReference type="GO" id="GO:0003677">
    <property type="term" value="F:DNA binding"/>
    <property type="evidence" value="ECO:0007669"/>
    <property type="project" value="UniProtKB-UniRule"/>
</dbReference>
<comment type="caution">
    <text evidence="8">The sequence shown here is derived from an EMBL/GenBank/DDBJ whole genome shotgun (WGS) entry which is preliminary data.</text>
</comment>
<organism evidence="8 9">
    <name type="scientific">Streptomyces minutiscleroticus</name>
    <dbReference type="NCBI Taxonomy" id="68238"/>
    <lineage>
        <taxon>Bacteria</taxon>
        <taxon>Bacillati</taxon>
        <taxon>Actinomycetota</taxon>
        <taxon>Actinomycetes</taxon>
        <taxon>Kitasatosporales</taxon>
        <taxon>Streptomycetaceae</taxon>
        <taxon>Streptomyces</taxon>
    </lineage>
</organism>
<keyword evidence="3 6" id="KW-0815">Transposition</keyword>
<reference evidence="8" key="1">
    <citation type="journal article" date="2014" name="Int. J. Syst. Evol. Microbiol.">
        <title>Complete genome sequence of Corynebacterium casei LMG S-19264T (=DSM 44701T), isolated from a smear-ripened cheese.</title>
        <authorList>
            <consortium name="US DOE Joint Genome Institute (JGI-PGF)"/>
            <person name="Walter F."/>
            <person name="Albersmeier A."/>
            <person name="Kalinowski J."/>
            <person name="Ruckert C."/>
        </authorList>
    </citation>
    <scope>NUCLEOTIDE SEQUENCE</scope>
    <source>
        <strain evidence="8">JCM 4790</strain>
    </source>
</reference>
<dbReference type="Proteomes" id="UP000619244">
    <property type="component" value="Unassembled WGS sequence"/>
</dbReference>
<comment type="similarity">
    <text evidence="2 6">Belongs to the transposase mutator family.</text>
</comment>
<keyword evidence="5 6" id="KW-0233">DNA recombination</keyword>
<accession>A0A918NH04</accession>
<evidence type="ECO:0000313" key="8">
    <source>
        <dbReference type="EMBL" id="GGX69824.1"/>
    </source>
</evidence>
<dbReference type="GO" id="GO:0004803">
    <property type="term" value="F:transposase activity"/>
    <property type="evidence" value="ECO:0007669"/>
    <property type="project" value="UniProtKB-UniRule"/>
</dbReference>
<comment type="function">
    <text evidence="1 6">Required for the transposition of the insertion element.</text>
</comment>
<name>A0A918NH04_9ACTN</name>
<evidence type="ECO:0000256" key="6">
    <source>
        <dbReference type="RuleBase" id="RU365089"/>
    </source>
</evidence>
<evidence type="ECO:0000313" key="9">
    <source>
        <dbReference type="Proteomes" id="UP000619244"/>
    </source>
</evidence>
<dbReference type="PANTHER" id="PTHR33217:SF7">
    <property type="entry name" value="TRANSPOSASE FOR INSERTION SEQUENCE ELEMENT IS1081"/>
    <property type="match status" value="1"/>
</dbReference>
<evidence type="ECO:0000256" key="5">
    <source>
        <dbReference type="ARBA" id="ARBA00023172"/>
    </source>
</evidence>
<proteinExistence type="inferred from homology"/>
<keyword evidence="6" id="KW-0814">Transposable element</keyword>
<feature type="region of interest" description="Disordered" evidence="7">
    <location>
        <begin position="1"/>
        <end position="31"/>
    </location>
</feature>
<dbReference type="PANTHER" id="PTHR33217">
    <property type="entry name" value="TRANSPOSASE FOR INSERTION SEQUENCE ELEMENT IS1081"/>
    <property type="match status" value="1"/>
</dbReference>
<evidence type="ECO:0000256" key="4">
    <source>
        <dbReference type="ARBA" id="ARBA00023125"/>
    </source>
</evidence>
<evidence type="ECO:0000256" key="2">
    <source>
        <dbReference type="ARBA" id="ARBA00010961"/>
    </source>
</evidence>
<evidence type="ECO:0000256" key="7">
    <source>
        <dbReference type="SAM" id="MobiDB-lite"/>
    </source>
</evidence>
<keyword evidence="4 6" id="KW-0238">DNA-binding</keyword>
<dbReference type="InterPro" id="IPR001207">
    <property type="entry name" value="Transposase_mutator"/>
</dbReference>
<dbReference type="Pfam" id="PF00872">
    <property type="entry name" value="Transposase_mut"/>
    <property type="match status" value="1"/>
</dbReference>
<protein>
    <recommendedName>
        <fullName evidence="6">Mutator family transposase</fullName>
    </recommendedName>
</protein>
<dbReference type="GO" id="GO:0006313">
    <property type="term" value="P:DNA transposition"/>
    <property type="evidence" value="ECO:0007669"/>
    <property type="project" value="UniProtKB-UniRule"/>
</dbReference>
<dbReference type="AlphaFoldDB" id="A0A918NH04"/>
<evidence type="ECO:0000256" key="3">
    <source>
        <dbReference type="ARBA" id="ARBA00022578"/>
    </source>
</evidence>
<sequence>MSKSQVSAVAKQLDRAGHGLPQPPPGRRPYTFVRVDARPRKVREGGRKTGVHALVAVSVNADGHREIPGPDMVSSEDGAGWPVFLRSLVARGLSGVRR</sequence>
<dbReference type="EMBL" id="BMVU01000008">
    <property type="protein sequence ID" value="GGX69824.1"/>
    <property type="molecule type" value="Genomic_DNA"/>
</dbReference>
<reference evidence="8" key="2">
    <citation type="submission" date="2020-09" db="EMBL/GenBank/DDBJ databases">
        <authorList>
            <person name="Sun Q."/>
            <person name="Ohkuma M."/>
        </authorList>
    </citation>
    <scope>NUCLEOTIDE SEQUENCE</scope>
    <source>
        <strain evidence="8">JCM 4790</strain>
    </source>
</reference>
<evidence type="ECO:0000256" key="1">
    <source>
        <dbReference type="ARBA" id="ARBA00002190"/>
    </source>
</evidence>
<keyword evidence="9" id="KW-1185">Reference proteome</keyword>
<gene>
    <name evidence="8" type="ORF">GCM10010358_25410</name>
</gene>